<accession>A0A0G1RTZ9</accession>
<dbReference type="AlphaFoldDB" id="A0A0G1RTZ9"/>
<feature type="region of interest" description="Disordered" evidence="1">
    <location>
        <begin position="210"/>
        <end position="234"/>
    </location>
</feature>
<comment type="caution">
    <text evidence="2">The sequence shown here is derived from an EMBL/GenBank/DDBJ whole genome shotgun (WGS) entry which is preliminary data.</text>
</comment>
<name>A0A0G1RTZ9_9BACT</name>
<sequence>MQLQEFRQDLNARMTASKVSGFWKDADKDRWINKAVVRACNFARWKFLSKHASQLTELNPDGSGKESYFLPFDFKPGGMIFLSVDGEEYHKTTENQYLSRKSDNKIAPTFHPSLDIVHPSLHTDWRWQKIYAVIGDQYFIDPPADVAGKVIDLFYKRRPVRLVEETDEPITPEEMDEPILKLALATCLAKEPGRKNEAEKEVIEAHALLQQTKDREDEEPSAVFVGQAKSTRWS</sequence>
<evidence type="ECO:0000256" key="1">
    <source>
        <dbReference type="SAM" id="MobiDB-lite"/>
    </source>
</evidence>
<evidence type="ECO:0000313" key="2">
    <source>
        <dbReference type="EMBL" id="KKU60587.1"/>
    </source>
</evidence>
<dbReference type="Proteomes" id="UP000033860">
    <property type="component" value="Unassembled WGS sequence"/>
</dbReference>
<dbReference type="EMBL" id="LCNT01000009">
    <property type="protein sequence ID" value="KKU60587.1"/>
    <property type="molecule type" value="Genomic_DNA"/>
</dbReference>
<organism evidence="2 3">
    <name type="scientific">Candidatus Beckwithbacteria bacterium GW2011_GWB1_47_15</name>
    <dbReference type="NCBI Taxonomy" id="1618371"/>
    <lineage>
        <taxon>Bacteria</taxon>
        <taxon>Candidatus Beckwithiibacteriota</taxon>
    </lineage>
</organism>
<dbReference type="InterPro" id="IPR056209">
    <property type="entry name" value="SU10_adaptor"/>
</dbReference>
<reference evidence="2 3" key="1">
    <citation type="journal article" date="2015" name="Nature">
        <title>rRNA introns, odd ribosomes, and small enigmatic genomes across a large radiation of phyla.</title>
        <authorList>
            <person name="Brown C.T."/>
            <person name="Hug L.A."/>
            <person name="Thomas B.C."/>
            <person name="Sharon I."/>
            <person name="Castelle C.J."/>
            <person name="Singh A."/>
            <person name="Wilkins M.J."/>
            <person name="Williams K.H."/>
            <person name="Banfield J.F."/>
        </authorList>
    </citation>
    <scope>NUCLEOTIDE SEQUENCE [LARGE SCALE GENOMIC DNA]</scope>
</reference>
<evidence type="ECO:0000313" key="3">
    <source>
        <dbReference type="Proteomes" id="UP000033860"/>
    </source>
</evidence>
<gene>
    <name evidence="2" type="ORF">UX85_C0009G0040</name>
</gene>
<protein>
    <submittedName>
        <fullName evidence="2">Uncharacterized protein</fullName>
    </submittedName>
</protein>
<proteinExistence type="predicted"/>
<dbReference type="Pfam" id="PF24175">
    <property type="entry name" value="SU10_adaptor"/>
    <property type="match status" value="1"/>
</dbReference>